<gene>
    <name evidence="2" type="ORF">N5P18_10675</name>
</gene>
<organism evidence="2 3">
    <name type="scientific">Janibacter terrae</name>
    <dbReference type="NCBI Taxonomy" id="103817"/>
    <lineage>
        <taxon>Bacteria</taxon>
        <taxon>Bacillati</taxon>
        <taxon>Actinomycetota</taxon>
        <taxon>Actinomycetes</taxon>
        <taxon>Micrococcales</taxon>
        <taxon>Intrasporangiaceae</taxon>
        <taxon>Janibacter</taxon>
    </lineage>
</organism>
<dbReference type="Proteomes" id="UP001381003">
    <property type="component" value="Chromosome"/>
</dbReference>
<keyword evidence="1" id="KW-0812">Transmembrane</keyword>
<keyword evidence="3" id="KW-1185">Reference proteome</keyword>
<name>A0ABZ2FCQ6_9MICO</name>
<dbReference type="SUPFAM" id="SSF50998">
    <property type="entry name" value="Quinoprotein alcohol dehydrogenase-like"/>
    <property type="match status" value="1"/>
</dbReference>
<keyword evidence="1" id="KW-0472">Membrane</keyword>
<protein>
    <submittedName>
        <fullName evidence="2">Uncharacterized protein</fullName>
    </submittedName>
</protein>
<reference evidence="2 3" key="1">
    <citation type="submission" date="2022-09" db="EMBL/GenBank/DDBJ databases">
        <title>Complete genome sequence of Janibacter terrae strain COS04-44, PCL-degrading bacteria isolated from oil spilled coast.</title>
        <authorList>
            <person name="Park H."/>
            <person name="Kim J.Y."/>
            <person name="An S.H."/>
            <person name="Lee C.M."/>
            <person name="Weon H.-Y."/>
        </authorList>
    </citation>
    <scope>NUCLEOTIDE SEQUENCE [LARGE SCALE GENOMIC DNA]</scope>
    <source>
        <strain evidence="2 3">COS04-44</strain>
    </source>
</reference>
<proteinExistence type="predicted"/>
<accession>A0ABZ2FCQ6</accession>
<dbReference type="InterPro" id="IPR011047">
    <property type="entry name" value="Quinoprotein_ADH-like_sf"/>
</dbReference>
<feature type="transmembrane region" description="Helical" evidence="1">
    <location>
        <begin position="21"/>
        <end position="39"/>
    </location>
</feature>
<sequence>MTTSPHTSPVQESGPRRRVPWIFLGVLALSLVPAAIYFWDDLPAFGGEDPQVGGRVLWSSEDIAVQLGPDGWVTHPADGDGYAATNVRTDESWTVGDMSSQREITPKGVIVQDVEGQVVLQRDGSRLTTRAQDIVEAFGDADLWPGEDVVPVGVSADHVAVLTCLAPAPARLVDEVEGGTQVVAGIDLEDASVAWTHDTGVACGPQVTPSYYPDTLPEQEYLLVETADDARHAVDLDTGRVERRWTGVRRSDVTVHGDHVLEPAGADAVAYRSLPTEEVVARVECDGASAGDPQHISRQLAPEVTPFVACRDGVRLVDDGEVVDSGAAPVTGVDGELGSEPVAVGRTVLRRTGDGVQLCDGLTDETIGTLDVPEGYEVGQFGPVGRLIGFVRIDAGGERVTGDYRVFDATTGELVLAAGPGMRTGTDLAPSGEVLVSLDEDAAEDGAPRAWVAGAREAS</sequence>
<dbReference type="RefSeq" id="WP_338537643.1">
    <property type="nucleotide sequence ID" value="NZ_CP104874.1"/>
</dbReference>
<evidence type="ECO:0000313" key="2">
    <source>
        <dbReference type="EMBL" id="WWF04159.1"/>
    </source>
</evidence>
<keyword evidence="1" id="KW-1133">Transmembrane helix</keyword>
<dbReference type="EMBL" id="CP104874">
    <property type="protein sequence ID" value="WWF04159.1"/>
    <property type="molecule type" value="Genomic_DNA"/>
</dbReference>
<evidence type="ECO:0000256" key="1">
    <source>
        <dbReference type="SAM" id="Phobius"/>
    </source>
</evidence>
<evidence type="ECO:0000313" key="3">
    <source>
        <dbReference type="Proteomes" id="UP001381003"/>
    </source>
</evidence>